<keyword evidence="3" id="KW-1185">Reference proteome</keyword>
<feature type="transmembrane region" description="Helical" evidence="1">
    <location>
        <begin position="51"/>
        <end position="71"/>
    </location>
</feature>
<dbReference type="PROSITE" id="PS51257">
    <property type="entry name" value="PROKAR_LIPOPROTEIN"/>
    <property type="match status" value="1"/>
</dbReference>
<proteinExistence type="predicted"/>
<dbReference type="Proteomes" id="UP001500621">
    <property type="component" value="Unassembled WGS sequence"/>
</dbReference>
<feature type="transmembrane region" description="Helical" evidence="1">
    <location>
        <begin position="104"/>
        <end position="121"/>
    </location>
</feature>
<keyword evidence="1" id="KW-0472">Membrane</keyword>
<sequence length="137" mass="14358">MTAPSRHRSLPARALLCGLVGLAACAGYAWVWIASSDYECGDTGVLACMEYWVVAMVVATPTTYVLWSLAFRALGTRWPWLAPIGVFAGLFALAAPLGSLDPPLAVWLAVCGVLSALWALLPARAGAGPRRGVEVSG</sequence>
<dbReference type="EMBL" id="BAABIM010000001">
    <property type="protein sequence ID" value="GAA4675551.1"/>
    <property type="molecule type" value="Genomic_DNA"/>
</dbReference>
<protein>
    <submittedName>
        <fullName evidence="2">Uncharacterized protein</fullName>
    </submittedName>
</protein>
<comment type="caution">
    <text evidence="2">The sequence shown here is derived from an EMBL/GenBank/DDBJ whole genome shotgun (WGS) entry which is preliminary data.</text>
</comment>
<evidence type="ECO:0000313" key="3">
    <source>
        <dbReference type="Proteomes" id="UP001500621"/>
    </source>
</evidence>
<gene>
    <name evidence="2" type="ORF">GCM10023226_10900</name>
</gene>
<keyword evidence="1" id="KW-0812">Transmembrane</keyword>
<dbReference type="RefSeq" id="WP_345263424.1">
    <property type="nucleotide sequence ID" value="NZ_BAABIM010000001.1"/>
</dbReference>
<feature type="transmembrane region" description="Helical" evidence="1">
    <location>
        <begin position="78"/>
        <end position="98"/>
    </location>
</feature>
<feature type="transmembrane region" description="Helical" evidence="1">
    <location>
        <begin position="12"/>
        <end position="31"/>
    </location>
</feature>
<evidence type="ECO:0000313" key="2">
    <source>
        <dbReference type="EMBL" id="GAA4675551.1"/>
    </source>
</evidence>
<accession>A0ABP8VYN9</accession>
<name>A0ABP8VYN9_9ACTN</name>
<keyword evidence="1" id="KW-1133">Transmembrane helix</keyword>
<evidence type="ECO:0000256" key="1">
    <source>
        <dbReference type="SAM" id="Phobius"/>
    </source>
</evidence>
<organism evidence="2 3">
    <name type="scientific">Nocardioides nanhaiensis</name>
    <dbReference type="NCBI Taxonomy" id="1476871"/>
    <lineage>
        <taxon>Bacteria</taxon>
        <taxon>Bacillati</taxon>
        <taxon>Actinomycetota</taxon>
        <taxon>Actinomycetes</taxon>
        <taxon>Propionibacteriales</taxon>
        <taxon>Nocardioidaceae</taxon>
        <taxon>Nocardioides</taxon>
    </lineage>
</organism>
<reference evidence="3" key="1">
    <citation type="journal article" date="2019" name="Int. J. Syst. Evol. Microbiol.">
        <title>The Global Catalogue of Microorganisms (GCM) 10K type strain sequencing project: providing services to taxonomists for standard genome sequencing and annotation.</title>
        <authorList>
            <consortium name="The Broad Institute Genomics Platform"/>
            <consortium name="The Broad Institute Genome Sequencing Center for Infectious Disease"/>
            <person name="Wu L."/>
            <person name="Ma J."/>
        </authorList>
    </citation>
    <scope>NUCLEOTIDE SEQUENCE [LARGE SCALE GENOMIC DNA]</scope>
    <source>
        <strain evidence="3">JCM 18127</strain>
    </source>
</reference>